<evidence type="ECO:0000256" key="3">
    <source>
        <dbReference type="ARBA" id="ARBA00022692"/>
    </source>
</evidence>
<dbReference type="InterPro" id="IPR000425">
    <property type="entry name" value="MIP"/>
</dbReference>
<dbReference type="InterPro" id="IPR023271">
    <property type="entry name" value="Aquaporin-like"/>
</dbReference>
<protein>
    <submittedName>
        <fullName evidence="9">Uncharacterized protein</fullName>
    </submittedName>
</protein>
<feature type="transmembrane region" description="Helical" evidence="8">
    <location>
        <begin position="161"/>
        <end position="184"/>
    </location>
</feature>
<dbReference type="PANTHER" id="PTHR45724">
    <property type="entry name" value="AQUAPORIN NIP2-1"/>
    <property type="match status" value="1"/>
</dbReference>
<evidence type="ECO:0000256" key="8">
    <source>
        <dbReference type="SAM" id="Phobius"/>
    </source>
</evidence>
<organism evidence="9 10">
    <name type="scientific">Ceratopteris richardii</name>
    <name type="common">Triangle waterfern</name>
    <dbReference type="NCBI Taxonomy" id="49495"/>
    <lineage>
        <taxon>Eukaryota</taxon>
        <taxon>Viridiplantae</taxon>
        <taxon>Streptophyta</taxon>
        <taxon>Embryophyta</taxon>
        <taxon>Tracheophyta</taxon>
        <taxon>Polypodiopsida</taxon>
        <taxon>Polypodiidae</taxon>
        <taxon>Polypodiales</taxon>
        <taxon>Pteridineae</taxon>
        <taxon>Pteridaceae</taxon>
        <taxon>Parkerioideae</taxon>
        <taxon>Ceratopteris</taxon>
    </lineage>
</organism>
<evidence type="ECO:0000313" key="10">
    <source>
        <dbReference type="Proteomes" id="UP000825935"/>
    </source>
</evidence>
<comment type="caution">
    <text evidence="9">The sequence shown here is derived from an EMBL/GenBank/DDBJ whole genome shotgun (WGS) entry which is preliminary data.</text>
</comment>
<feature type="transmembrane region" description="Helical" evidence="8">
    <location>
        <begin position="136"/>
        <end position="155"/>
    </location>
</feature>
<feature type="transmembrane region" description="Helical" evidence="8">
    <location>
        <begin position="320"/>
        <end position="342"/>
    </location>
</feature>
<dbReference type="Proteomes" id="UP000825935">
    <property type="component" value="Chromosome 38"/>
</dbReference>
<keyword evidence="3 6" id="KW-0812">Transmembrane</keyword>
<feature type="transmembrane region" description="Helical" evidence="8">
    <location>
        <begin position="279"/>
        <end position="300"/>
    </location>
</feature>
<evidence type="ECO:0000256" key="4">
    <source>
        <dbReference type="ARBA" id="ARBA00022989"/>
    </source>
</evidence>
<dbReference type="AlphaFoldDB" id="A0A8T2Q1L8"/>
<feature type="transmembrane region" description="Helical" evidence="8">
    <location>
        <begin position="205"/>
        <end position="228"/>
    </location>
</feature>
<comment type="subcellular location">
    <subcellularLocation>
        <location evidence="1">Membrane</location>
        <topology evidence="1">Multi-pass membrane protein</topology>
    </subcellularLocation>
</comment>
<keyword evidence="5 8" id="KW-0472">Membrane</keyword>
<proteinExistence type="inferred from homology"/>
<comment type="similarity">
    <text evidence="6">Belongs to the MIP/aquaporin (TC 1.A.8) family.</text>
</comment>
<sequence length="383" mass="40875">MEEGKEIEVEGGVFGMNDRSGDVVGSVEFPALESMATRSEEDVLMYMKSLLTMNADNQSRGSGGERTPPGTDFEGSQLEEPLLSPSHRDLEKAASDPGVGFHEPNLDSSSGSDSDSDDEAEKSNRREEMILLSRKVSGELIASFLVIFTLLSVKINTYGNGVITTLSTSLIGGLVVMVAIFALGHVSGSHINPAVTIAYTAIRHFPLQLAPCYIIAHLVGATMASGLAEILHKPTDKDIILVTPIGNVLHSLMAETLGGFLLLLVASSVSTDTRAIGQFAGLAVGAIIAIDIIIVGPVSGGALNPARALGPAIVRMNFDYVWIYVVGPIVGGLLGALAYRLLRPEEVRKQGVHKPLQLLSFHRSFRTLSRRTISVRLPPHTSR</sequence>
<dbReference type="InterPro" id="IPR034294">
    <property type="entry name" value="Aquaporin_transptr"/>
</dbReference>
<accession>A0A8T2Q1L8</accession>
<dbReference type="InterPro" id="IPR022357">
    <property type="entry name" value="MIP_CS"/>
</dbReference>
<dbReference type="OMA" id="DICITNC"/>
<evidence type="ECO:0000256" key="7">
    <source>
        <dbReference type="SAM" id="MobiDB-lite"/>
    </source>
</evidence>
<keyword evidence="2 6" id="KW-0813">Transport</keyword>
<evidence type="ECO:0000313" key="9">
    <source>
        <dbReference type="EMBL" id="KAH7277762.1"/>
    </source>
</evidence>
<dbReference type="Pfam" id="PF00230">
    <property type="entry name" value="MIP"/>
    <property type="match status" value="1"/>
</dbReference>
<dbReference type="OrthoDB" id="3222at2759"/>
<dbReference type="PANTHER" id="PTHR45724:SF13">
    <property type="entry name" value="AQUAPORIN NIP1-1-RELATED"/>
    <property type="match status" value="1"/>
</dbReference>
<dbReference type="GO" id="GO:0015267">
    <property type="term" value="F:channel activity"/>
    <property type="evidence" value="ECO:0007669"/>
    <property type="project" value="InterPro"/>
</dbReference>
<evidence type="ECO:0000256" key="1">
    <source>
        <dbReference type="ARBA" id="ARBA00004141"/>
    </source>
</evidence>
<dbReference type="GO" id="GO:0016020">
    <property type="term" value="C:membrane"/>
    <property type="evidence" value="ECO:0007669"/>
    <property type="project" value="UniProtKB-SubCell"/>
</dbReference>
<evidence type="ECO:0000256" key="6">
    <source>
        <dbReference type="RuleBase" id="RU000477"/>
    </source>
</evidence>
<keyword evidence="10" id="KW-1185">Reference proteome</keyword>
<reference evidence="9" key="1">
    <citation type="submission" date="2021-08" db="EMBL/GenBank/DDBJ databases">
        <title>WGS assembly of Ceratopteris richardii.</title>
        <authorList>
            <person name="Marchant D.B."/>
            <person name="Chen G."/>
            <person name="Jenkins J."/>
            <person name="Shu S."/>
            <person name="Leebens-Mack J."/>
            <person name="Grimwood J."/>
            <person name="Schmutz J."/>
            <person name="Soltis P."/>
            <person name="Soltis D."/>
            <person name="Chen Z.-H."/>
        </authorList>
    </citation>
    <scope>NUCLEOTIDE SEQUENCE</scope>
    <source>
        <strain evidence="9">Whitten #5841</strain>
        <tissue evidence="9">Leaf</tissue>
    </source>
</reference>
<dbReference type="Gene3D" id="1.20.1080.10">
    <property type="entry name" value="Glycerol uptake facilitator protein"/>
    <property type="match status" value="1"/>
</dbReference>
<dbReference type="SUPFAM" id="SSF81338">
    <property type="entry name" value="Aquaporin-like"/>
    <property type="match status" value="1"/>
</dbReference>
<evidence type="ECO:0000256" key="5">
    <source>
        <dbReference type="ARBA" id="ARBA00023136"/>
    </source>
</evidence>
<name>A0A8T2Q1L8_CERRI</name>
<keyword evidence="4 8" id="KW-1133">Transmembrane helix</keyword>
<dbReference type="EMBL" id="CM035443">
    <property type="protein sequence ID" value="KAH7277762.1"/>
    <property type="molecule type" value="Genomic_DNA"/>
</dbReference>
<feature type="region of interest" description="Disordered" evidence="7">
    <location>
        <begin position="1"/>
        <end position="22"/>
    </location>
</feature>
<dbReference type="PRINTS" id="PR00783">
    <property type="entry name" value="MINTRINSICP"/>
</dbReference>
<evidence type="ECO:0000256" key="2">
    <source>
        <dbReference type="ARBA" id="ARBA00022448"/>
    </source>
</evidence>
<gene>
    <name evidence="9" type="ORF">KP509_38G006000</name>
</gene>
<feature type="region of interest" description="Disordered" evidence="7">
    <location>
        <begin position="54"/>
        <end position="123"/>
    </location>
</feature>
<dbReference type="PROSITE" id="PS00221">
    <property type="entry name" value="MIP"/>
    <property type="match status" value="1"/>
</dbReference>
<feature type="transmembrane region" description="Helical" evidence="8">
    <location>
        <begin position="248"/>
        <end position="267"/>
    </location>
</feature>